<organism evidence="3 4">
    <name type="scientific">Dactylosporangium maewongense</name>
    <dbReference type="NCBI Taxonomy" id="634393"/>
    <lineage>
        <taxon>Bacteria</taxon>
        <taxon>Bacillati</taxon>
        <taxon>Actinomycetota</taxon>
        <taxon>Actinomycetes</taxon>
        <taxon>Micromonosporales</taxon>
        <taxon>Micromonosporaceae</taxon>
        <taxon>Dactylosporangium</taxon>
    </lineage>
</organism>
<feature type="transmembrane region" description="Helical" evidence="2">
    <location>
        <begin position="26"/>
        <end position="46"/>
    </location>
</feature>
<protein>
    <recommendedName>
        <fullName evidence="5">YcxB-like protein domain-containing protein</fullName>
    </recommendedName>
</protein>
<reference evidence="3 4" key="1">
    <citation type="journal article" date="2019" name="Int. J. Syst. Evol. Microbiol.">
        <title>The Global Catalogue of Microorganisms (GCM) 10K type strain sequencing project: providing services to taxonomists for standard genome sequencing and annotation.</title>
        <authorList>
            <consortium name="The Broad Institute Genomics Platform"/>
            <consortium name="The Broad Institute Genome Sequencing Center for Infectious Disease"/>
            <person name="Wu L."/>
            <person name="Ma J."/>
        </authorList>
    </citation>
    <scope>NUCLEOTIDE SEQUENCE [LARGE SCALE GENOMIC DNA]</scope>
    <source>
        <strain evidence="3 4">JCM 15933</strain>
    </source>
</reference>
<evidence type="ECO:0000313" key="4">
    <source>
        <dbReference type="Proteomes" id="UP001501470"/>
    </source>
</evidence>
<evidence type="ECO:0000256" key="1">
    <source>
        <dbReference type="SAM" id="MobiDB-lite"/>
    </source>
</evidence>
<evidence type="ECO:0000256" key="2">
    <source>
        <dbReference type="SAM" id="Phobius"/>
    </source>
</evidence>
<dbReference type="RefSeq" id="WP_344509916.1">
    <property type="nucleotide sequence ID" value="NZ_BAAAQD010000023.1"/>
</dbReference>
<keyword evidence="2" id="KW-0472">Membrane</keyword>
<gene>
    <name evidence="3" type="ORF">GCM10009827_087280</name>
</gene>
<accession>A0ABN2C6G7</accession>
<sequence>MLIEFTFARPQEYFRRHLVPGARRAAVPRVAVAVGLALLGYVVVTFGDDVDGVTAVWVSVLFTVAVGFALWRAWRKYVALMAVPTFWLAARHYVIDDEAVHATTELSAVTYHWPLVQRVWVVPEAYIFGVEHFGIFDLPRAVLTERQNAELRTFLAARGLLTADAMDPPTATPTRVDPEGSATV</sequence>
<dbReference type="Proteomes" id="UP001501470">
    <property type="component" value="Unassembled WGS sequence"/>
</dbReference>
<feature type="region of interest" description="Disordered" evidence="1">
    <location>
        <begin position="165"/>
        <end position="184"/>
    </location>
</feature>
<dbReference type="EMBL" id="BAAAQD010000023">
    <property type="protein sequence ID" value="GAA1553129.1"/>
    <property type="molecule type" value="Genomic_DNA"/>
</dbReference>
<evidence type="ECO:0000313" key="3">
    <source>
        <dbReference type="EMBL" id="GAA1553129.1"/>
    </source>
</evidence>
<evidence type="ECO:0008006" key="5">
    <source>
        <dbReference type="Google" id="ProtNLM"/>
    </source>
</evidence>
<feature type="transmembrane region" description="Helical" evidence="2">
    <location>
        <begin position="52"/>
        <end position="71"/>
    </location>
</feature>
<keyword evidence="2" id="KW-1133">Transmembrane helix</keyword>
<keyword evidence="2" id="KW-0812">Transmembrane</keyword>
<comment type="caution">
    <text evidence="3">The sequence shown here is derived from an EMBL/GenBank/DDBJ whole genome shotgun (WGS) entry which is preliminary data.</text>
</comment>
<name>A0ABN2C6G7_9ACTN</name>
<proteinExistence type="predicted"/>
<keyword evidence="4" id="KW-1185">Reference proteome</keyword>